<comment type="subcellular location">
    <subcellularLocation>
        <location evidence="2">Cytoplasm</location>
    </subcellularLocation>
    <subcellularLocation>
        <location evidence="1">Golgi apparatus membrane</location>
        <topology evidence="1">Single-pass type II membrane protein</topology>
    </subcellularLocation>
</comment>
<dbReference type="Proteomes" id="UP000886611">
    <property type="component" value="Unassembled WGS sequence"/>
</dbReference>
<dbReference type="Gene3D" id="3.30.497.10">
    <property type="entry name" value="Antithrombin, subunit I, domain 2"/>
    <property type="match status" value="2"/>
</dbReference>
<keyword evidence="11" id="KW-0735">Signal-anchor</keyword>
<evidence type="ECO:0000256" key="14">
    <source>
        <dbReference type="ARBA" id="ARBA00023136"/>
    </source>
</evidence>
<dbReference type="GO" id="GO:0000139">
    <property type="term" value="C:Golgi membrane"/>
    <property type="evidence" value="ECO:0007669"/>
    <property type="project" value="UniProtKB-SubCell"/>
</dbReference>
<evidence type="ECO:0000256" key="5">
    <source>
        <dbReference type="ARBA" id="ARBA00022490"/>
    </source>
</evidence>
<evidence type="ECO:0000313" key="18">
    <source>
        <dbReference type="Proteomes" id="UP000886611"/>
    </source>
</evidence>
<comment type="similarity">
    <text evidence="4">Belongs to the glycosyltransferase 31 family.</text>
</comment>
<keyword evidence="8" id="KW-0646">Protease inhibitor</keyword>
<keyword evidence="9 15" id="KW-0812">Transmembrane</keyword>
<comment type="caution">
    <text evidence="17">The sequence shown here is derived from an EMBL/GenBank/DDBJ whole genome shotgun (WGS) entry which is preliminary data.</text>
</comment>
<accession>A0A8X8BKU2</accession>
<dbReference type="PANTHER" id="PTHR11461:SF204">
    <property type="entry name" value="SERPIN B6"/>
    <property type="match status" value="1"/>
</dbReference>
<keyword evidence="12 15" id="KW-1133">Transmembrane helix</keyword>
<proteinExistence type="inferred from homology"/>
<feature type="non-terminal residue" evidence="17">
    <location>
        <position position="447"/>
    </location>
</feature>
<dbReference type="PANTHER" id="PTHR11461">
    <property type="entry name" value="SERINE PROTEASE INHIBITOR, SERPIN"/>
    <property type="match status" value="1"/>
</dbReference>
<keyword evidence="10" id="KW-0722">Serine protease inhibitor</keyword>
<keyword evidence="6" id="KW-0328">Glycosyltransferase</keyword>
<dbReference type="InterPro" id="IPR002659">
    <property type="entry name" value="Glyco_trans_31"/>
</dbReference>
<dbReference type="AlphaFoldDB" id="A0A8X8BKU2"/>
<dbReference type="InterPro" id="IPR023796">
    <property type="entry name" value="Serpin_dom"/>
</dbReference>
<dbReference type="GO" id="GO:0005615">
    <property type="term" value="C:extracellular space"/>
    <property type="evidence" value="ECO:0007669"/>
    <property type="project" value="InterPro"/>
</dbReference>
<feature type="non-terminal residue" evidence="17">
    <location>
        <position position="1"/>
    </location>
</feature>
<comment type="similarity">
    <text evidence="3">Belongs to the serpin family. Ov-serpin subfamily.</text>
</comment>
<protein>
    <submittedName>
        <fullName evidence="17">ILEUB inhibitor</fullName>
    </submittedName>
</protein>
<organism evidence="17 18">
    <name type="scientific">Polypterus senegalus</name>
    <name type="common">Senegal bichir</name>
    <dbReference type="NCBI Taxonomy" id="55291"/>
    <lineage>
        <taxon>Eukaryota</taxon>
        <taxon>Metazoa</taxon>
        <taxon>Chordata</taxon>
        <taxon>Craniata</taxon>
        <taxon>Vertebrata</taxon>
        <taxon>Euteleostomi</taxon>
        <taxon>Actinopterygii</taxon>
        <taxon>Polypteriformes</taxon>
        <taxon>Polypteridae</taxon>
        <taxon>Polypterus</taxon>
    </lineage>
</organism>
<evidence type="ECO:0000256" key="9">
    <source>
        <dbReference type="ARBA" id="ARBA00022692"/>
    </source>
</evidence>
<evidence type="ECO:0000256" key="3">
    <source>
        <dbReference type="ARBA" id="ARBA00006426"/>
    </source>
</evidence>
<dbReference type="GO" id="GO:0004867">
    <property type="term" value="F:serine-type endopeptidase inhibitor activity"/>
    <property type="evidence" value="ECO:0007669"/>
    <property type="project" value="UniProtKB-KW"/>
</dbReference>
<evidence type="ECO:0000256" key="2">
    <source>
        <dbReference type="ARBA" id="ARBA00004496"/>
    </source>
</evidence>
<keyword evidence="5" id="KW-0963">Cytoplasm</keyword>
<feature type="domain" description="Serpin" evidence="16">
    <location>
        <begin position="162"/>
        <end position="441"/>
    </location>
</feature>
<sequence>MMHQKSKFKFAFIPEMQCQVLELPYVENELSMLILLPKDIEDNSTGLEKLEKSLTLEKLHDWTNPDNMEKIEINVSLPRFKLERSYDLKEVLIKMGVVDAFDMGRADLSGMSPKDDLFLSKAVHKSFVEVNEEGTEAAAATAMVVMMRFMASLCSAISQFSLDLFKNLSEKQASNIFYSPLSISSALAMVCMGARGNTAAEIMKSLHVQKAGDDVHSYFSSLITDINKPGASYQLSLANRLYGEKSFEFLKEFIGKTTTFYHASLEAVDFIQAPEASRKNINAWVEKQTNGDDDIFVYPPAIVNYLKRTPDVTSYIHGNIRVHTDVLRGGKYKISYHLYSMNVLPTFVSGAGFIIPGILIPPLYHAATVLPIFPLDDVYFGFLAIKANVTLKHGHGFYCWGVRFDACKYQNAVFVHSLFEYDEKGMSPEQLLDVWGKVIKQENCIEV</sequence>
<evidence type="ECO:0000256" key="13">
    <source>
        <dbReference type="ARBA" id="ARBA00023034"/>
    </source>
</evidence>
<dbReference type="GO" id="GO:0016758">
    <property type="term" value="F:hexosyltransferase activity"/>
    <property type="evidence" value="ECO:0007669"/>
    <property type="project" value="InterPro"/>
</dbReference>
<evidence type="ECO:0000256" key="7">
    <source>
        <dbReference type="ARBA" id="ARBA00022679"/>
    </source>
</evidence>
<evidence type="ECO:0000256" key="6">
    <source>
        <dbReference type="ARBA" id="ARBA00022676"/>
    </source>
</evidence>
<reference evidence="17 18" key="1">
    <citation type="journal article" date="2021" name="Cell">
        <title>Tracing the genetic footprints of vertebrate landing in non-teleost ray-finned fishes.</title>
        <authorList>
            <person name="Bi X."/>
            <person name="Wang K."/>
            <person name="Yang L."/>
            <person name="Pan H."/>
            <person name="Jiang H."/>
            <person name="Wei Q."/>
            <person name="Fang M."/>
            <person name="Yu H."/>
            <person name="Zhu C."/>
            <person name="Cai Y."/>
            <person name="He Y."/>
            <person name="Gan X."/>
            <person name="Zeng H."/>
            <person name="Yu D."/>
            <person name="Zhu Y."/>
            <person name="Jiang H."/>
            <person name="Qiu Q."/>
            <person name="Yang H."/>
            <person name="Zhang Y.E."/>
            <person name="Wang W."/>
            <person name="Zhu M."/>
            <person name="He S."/>
            <person name="Zhang G."/>
        </authorList>
    </citation>
    <scope>NUCLEOTIDE SEQUENCE [LARGE SCALE GENOMIC DNA]</scope>
    <source>
        <strain evidence="17">Bchr_013</strain>
    </source>
</reference>
<evidence type="ECO:0000256" key="11">
    <source>
        <dbReference type="ARBA" id="ARBA00022968"/>
    </source>
</evidence>
<keyword evidence="14 15" id="KW-0472">Membrane</keyword>
<dbReference type="Pfam" id="PF01762">
    <property type="entry name" value="Galactosyl_T"/>
    <property type="match status" value="1"/>
</dbReference>
<feature type="transmembrane region" description="Helical" evidence="15">
    <location>
        <begin position="338"/>
        <end position="360"/>
    </location>
</feature>
<dbReference type="InterPro" id="IPR036186">
    <property type="entry name" value="Serpin_sf"/>
</dbReference>
<dbReference type="Gene3D" id="2.30.39.10">
    <property type="entry name" value="Alpha-1-antitrypsin, domain 1"/>
    <property type="match status" value="1"/>
</dbReference>
<evidence type="ECO:0000256" key="4">
    <source>
        <dbReference type="ARBA" id="ARBA00008661"/>
    </source>
</evidence>
<dbReference type="SUPFAM" id="SSF56574">
    <property type="entry name" value="Serpins"/>
    <property type="match status" value="2"/>
</dbReference>
<keyword evidence="7" id="KW-0808">Transferase</keyword>
<dbReference type="FunFam" id="2.30.39.10:FF:000001">
    <property type="entry name" value="Serpin family B member 2"/>
    <property type="match status" value="1"/>
</dbReference>
<evidence type="ECO:0000256" key="10">
    <source>
        <dbReference type="ARBA" id="ARBA00022900"/>
    </source>
</evidence>
<dbReference type="InterPro" id="IPR042185">
    <property type="entry name" value="Serpin_sf_2"/>
</dbReference>
<name>A0A8X8BKU2_POLSE</name>
<dbReference type="InterPro" id="IPR000215">
    <property type="entry name" value="Serpin_fam"/>
</dbReference>
<dbReference type="SMART" id="SM00093">
    <property type="entry name" value="SERPIN"/>
    <property type="match status" value="1"/>
</dbReference>
<dbReference type="Pfam" id="PF00079">
    <property type="entry name" value="Serpin"/>
    <property type="match status" value="2"/>
</dbReference>
<evidence type="ECO:0000256" key="8">
    <source>
        <dbReference type="ARBA" id="ARBA00022690"/>
    </source>
</evidence>
<evidence type="ECO:0000256" key="1">
    <source>
        <dbReference type="ARBA" id="ARBA00004323"/>
    </source>
</evidence>
<evidence type="ECO:0000313" key="17">
    <source>
        <dbReference type="EMBL" id="KAG2458564.1"/>
    </source>
</evidence>
<evidence type="ECO:0000256" key="15">
    <source>
        <dbReference type="SAM" id="Phobius"/>
    </source>
</evidence>
<dbReference type="InterPro" id="IPR042178">
    <property type="entry name" value="Serpin_sf_1"/>
</dbReference>
<evidence type="ECO:0000259" key="16">
    <source>
        <dbReference type="SMART" id="SM00093"/>
    </source>
</evidence>
<gene>
    <name evidence="17" type="primary">Serpinb1b</name>
    <name evidence="17" type="ORF">GTO96_0018206</name>
</gene>
<keyword evidence="13" id="KW-0333">Golgi apparatus</keyword>
<keyword evidence="18" id="KW-1185">Reference proteome</keyword>
<evidence type="ECO:0000256" key="12">
    <source>
        <dbReference type="ARBA" id="ARBA00022989"/>
    </source>
</evidence>
<dbReference type="EMBL" id="JAATIS010007298">
    <property type="protein sequence ID" value="KAG2458564.1"/>
    <property type="molecule type" value="Genomic_DNA"/>
</dbReference>